<name>A0A5B1CMQ4_9BACT</name>
<proteinExistence type="predicted"/>
<evidence type="ECO:0000313" key="2">
    <source>
        <dbReference type="EMBL" id="KAA1261581.1"/>
    </source>
</evidence>
<keyword evidence="1" id="KW-0472">Membrane</keyword>
<accession>A0A5B1CMQ4</accession>
<keyword evidence="3" id="KW-1185">Reference proteome</keyword>
<feature type="transmembrane region" description="Helical" evidence="1">
    <location>
        <begin position="76"/>
        <end position="96"/>
    </location>
</feature>
<keyword evidence="1" id="KW-1133">Transmembrane helix</keyword>
<dbReference type="EMBL" id="VRLW01000001">
    <property type="protein sequence ID" value="KAA1261581.1"/>
    <property type="molecule type" value="Genomic_DNA"/>
</dbReference>
<dbReference type="Proteomes" id="UP000322699">
    <property type="component" value="Unassembled WGS sequence"/>
</dbReference>
<sequence length="230" mass="24656">MPIQVTCPKCLKRFQVSDKFAGKTGPCPSCKNQIKVPEKGEEVKIHAPDDGAPKDRTGKSVLKPIKRQETDVTRKGLFITIGAIVAVVAVAVGLRISGGVPHWSVLAAMAVAIAPPLVWAGYKFVQDSELAPYVGSELRNRVLICGVLFAALWLLYAFIPSYLFDLESPSEMSFLYFGIIISVMLVMGAFVSVATFELEFPSGLAHAGLYFIATILLAVISGVTLATAAP</sequence>
<keyword evidence="1" id="KW-0812">Transmembrane</keyword>
<evidence type="ECO:0000256" key="1">
    <source>
        <dbReference type="SAM" id="Phobius"/>
    </source>
</evidence>
<dbReference type="RefSeq" id="WP_068260673.1">
    <property type="nucleotide sequence ID" value="NZ_LWSK01000018.1"/>
</dbReference>
<dbReference type="OrthoDB" id="284830at2"/>
<feature type="transmembrane region" description="Helical" evidence="1">
    <location>
        <begin position="142"/>
        <end position="163"/>
    </location>
</feature>
<gene>
    <name evidence="2" type="ORF">LF1_41310</name>
</gene>
<feature type="transmembrane region" description="Helical" evidence="1">
    <location>
        <begin position="102"/>
        <end position="122"/>
    </location>
</feature>
<feature type="transmembrane region" description="Helical" evidence="1">
    <location>
        <begin position="175"/>
        <end position="196"/>
    </location>
</feature>
<feature type="transmembrane region" description="Helical" evidence="1">
    <location>
        <begin position="208"/>
        <end position="229"/>
    </location>
</feature>
<evidence type="ECO:0000313" key="3">
    <source>
        <dbReference type="Proteomes" id="UP000322699"/>
    </source>
</evidence>
<protein>
    <submittedName>
        <fullName evidence="2">Uncharacterized protein</fullName>
    </submittedName>
</protein>
<comment type="caution">
    <text evidence="2">The sequence shown here is derived from an EMBL/GenBank/DDBJ whole genome shotgun (WGS) entry which is preliminary data.</text>
</comment>
<organism evidence="2 3">
    <name type="scientific">Rubripirellula obstinata</name>
    <dbReference type="NCBI Taxonomy" id="406547"/>
    <lineage>
        <taxon>Bacteria</taxon>
        <taxon>Pseudomonadati</taxon>
        <taxon>Planctomycetota</taxon>
        <taxon>Planctomycetia</taxon>
        <taxon>Pirellulales</taxon>
        <taxon>Pirellulaceae</taxon>
        <taxon>Rubripirellula</taxon>
    </lineage>
</organism>
<dbReference type="AlphaFoldDB" id="A0A5B1CMQ4"/>
<reference evidence="2 3" key="1">
    <citation type="submission" date="2019-08" db="EMBL/GenBank/DDBJ databases">
        <title>Deep-cultivation of Planctomycetes and their phenomic and genomic characterization uncovers novel biology.</title>
        <authorList>
            <person name="Wiegand S."/>
            <person name="Jogler M."/>
            <person name="Boedeker C."/>
            <person name="Pinto D."/>
            <person name="Vollmers J."/>
            <person name="Rivas-Marin E."/>
            <person name="Kohn T."/>
            <person name="Peeters S.H."/>
            <person name="Heuer A."/>
            <person name="Rast P."/>
            <person name="Oberbeckmann S."/>
            <person name="Bunk B."/>
            <person name="Jeske O."/>
            <person name="Meyerdierks A."/>
            <person name="Storesund J.E."/>
            <person name="Kallscheuer N."/>
            <person name="Luecker S."/>
            <person name="Lage O.M."/>
            <person name="Pohl T."/>
            <person name="Merkel B.J."/>
            <person name="Hornburger P."/>
            <person name="Mueller R.-W."/>
            <person name="Bruemmer F."/>
            <person name="Labrenz M."/>
            <person name="Spormann A.M."/>
            <person name="Op Den Camp H."/>
            <person name="Overmann J."/>
            <person name="Amann R."/>
            <person name="Jetten M.S.M."/>
            <person name="Mascher T."/>
            <person name="Medema M.H."/>
            <person name="Devos D.P."/>
            <person name="Kaster A.-K."/>
            <person name="Ovreas L."/>
            <person name="Rohde M."/>
            <person name="Galperin M.Y."/>
            <person name="Jogler C."/>
        </authorList>
    </citation>
    <scope>NUCLEOTIDE SEQUENCE [LARGE SCALE GENOMIC DNA]</scope>
    <source>
        <strain evidence="2 3">LF1</strain>
    </source>
</reference>